<dbReference type="Pfam" id="PF08982">
    <property type="entry name" value="AtaL"/>
    <property type="match status" value="1"/>
</dbReference>
<dbReference type="Proteomes" id="UP000191285">
    <property type="component" value="Unassembled WGS sequence"/>
</dbReference>
<gene>
    <name evidence="1" type="ORF">PENSTE_c010G05239</name>
</gene>
<dbReference type="AlphaFoldDB" id="A0A1V6T859"/>
<evidence type="ECO:0008006" key="3">
    <source>
        <dbReference type="Google" id="ProtNLM"/>
    </source>
</evidence>
<dbReference type="EMBL" id="MLKD01000010">
    <property type="protein sequence ID" value="OQE22542.1"/>
    <property type="molecule type" value="Genomic_DNA"/>
</dbReference>
<reference evidence="2" key="1">
    <citation type="journal article" date="2017" name="Nat. Microbiol.">
        <title>Global analysis of biosynthetic gene clusters reveals vast potential of secondary metabolite production in Penicillium species.</title>
        <authorList>
            <person name="Nielsen J.C."/>
            <person name="Grijseels S."/>
            <person name="Prigent S."/>
            <person name="Ji B."/>
            <person name="Dainat J."/>
            <person name="Nielsen K.F."/>
            <person name="Frisvad J.C."/>
            <person name="Workman M."/>
            <person name="Nielsen J."/>
        </authorList>
    </citation>
    <scope>NUCLEOTIDE SEQUENCE [LARGE SCALE GENOMIC DNA]</scope>
    <source>
        <strain evidence="2">IBT 24891</strain>
    </source>
</reference>
<keyword evidence="2" id="KW-1185">Reference proteome</keyword>
<dbReference type="InterPro" id="IPR023393">
    <property type="entry name" value="START-like_dom_sf"/>
</dbReference>
<dbReference type="Gene3D" id="3.30.530.20">
    <property type="match status" value="1"/>
</dbReference>
<accession>A0A1V6T859</accession>
<evidence type="ECO:0000313" key="1">
    <source>
        <dbReference type="EMBL" id="OQE22542.1"/>
    </source>
</evidence>
<dbReference type="STRING" id="303698.A0A1V6T859"/>
<sequence>MTDYNVSWVMPANAPGEQDVLTLDDLWQGCILLARSPEMFTSAISKCDIEDDDGNTLIRTLYFSERPQAMLKQTIRLSPGVKFECQSDTGNKVTTMVLGGLSGSSDDAYLSIEYAIPSANMKPDPESAKESFAAKAKENLVDGLKTMRELKAQGKLG</sequence>
<dbReference type="InterPro" id="IPR015075">
    <property type="entry name" value="AtaL"/>
</dbReference>
<proteinExistence type="predicted"/>
<dbReference type="SUPFAM" id="SSF55961">
    <property type="entry name" value="Bet v1-like"/>
    <property type="match status" value="1"/>
</dbReference>
<comment type="caution">
    <text evidence="1">The sequence shown here is derived from an EMBL/GenBank/DDBJ whole genome shotgun (WGS) entry which is preliminary data.</text>
</comment>
<dbReference type="OrthoDB" id="2320332at2759"/>
<evidence type="ECO:0000313" key="2">
    <source>
        <dbReference type="Proteomes" id="UP000191285"/>
    </source>
</evidence>
<name>A0A1V6T859_9EURO</name>
<protein>
    <recommendedName>
        <fullName evidence="3">Bet v I/Major latex protein domain-containing protein</fullName>
    </recommendedName>
</protein>
<organism evidence="1 2">
    <name type="scientific">Penicillium steckii</name>
    <dbReference type="NCBI Taxonomy" id="303698"/>
    <lineage>
        <taxon>Eukaryota</taxon>
        <taxon>Fungi</taxon>
        <taxon>Dikarya</taxon>
        <taxon>Ascomycota</taxon>
        <taxon>Pezizomycotina</taxon>
        <taxon>Eurotiomycetes</taxon>
        <taxon>Eurotiomycetidae</taxon>
        <taxon>Eurotiales</taxon>
        <taxon>Aspergillaceae</taxon>
        <taxon>Penicillium</taxon>
    </lineage>
</organism>